<organism evidence="4 5">
    <name type="scientific">Alternaria alternata</name>
    <name type="common">Alternaria rot fungus</name>
    <name type="synonym">Torula alternata</name>
    <dbReference type="NCBI Taxonomy" id="5599"/>
    <lineage>
        <taxon>Eukaryota</taxon>
        <taxon>Fungi</taxon>
        <taxon>Dikarya</taxon>
        <taxon>Ascomycota</taxon>
        <taxon>Pezizomycotina</taxon>
        <taxon>Dothideomycetes</taxon>
        <taxon>Pleosporomycetidae</taxon>
        <taxon>Pleosporales</taxon>
        <taxon>Pleosporineae</taxon>
        <taxon>Pleosporaceae</taxon>
        <taxon>Alternaria</taxon>
        <taxon>Alternaria sect. Alternaria</taxon>
        <taxon>Alternaria alternata complex</taxon>
    </lineage>
</organism>
<dbReference type="PANTHER" id="PTHR47657:SF7">
    <property type="entry name" value="STEROL REGULATORY ELEMENT-BINDING PROTEIN ECM22"/>
    <property type="match status" value="1"/>
</dbReference>
<evidence type="ECO:0000313" key="4">
    <source>
        <dbReference type="EMBL" id="OAG18384.1"/>
    </source>
</evidence>
<evidence type="ECO:0000256" key="2">
    <source>
        <dbReference type="SAM" id="MobiDB-lite"/>
    </source>
</evidence>
<dbReference type="Gene3D" id="4.10.240.10">
    <property type="entry name" value="Zn(2)-C6 fungal-type DNA-binding domain"/>
    <property type="match status" value="1"/>
</dbReference>
<dbReference type="VEuPathDB" id="FungiDB:CC77DRAFT_1010954"/>
<accession>A0A177DEW4</accession>
<name>A0A177DEW4_ALTAL</name>
<feature type="compositionally biased region" description="Basic residues" evidence="2">
    <location>
        <begin position="36"/>
        <end position="46"/>
    </location>
</feature>
<dbReference type="CDD" id="cd00067">
    <property type="entry name" value="GAL4"/>
    <property type="match status" value="1"/>
</dbReference>
<dbReference type="KEGG" id="aalt:CC77DRAFT_1010954"/>
<sequence>MSSPQDRGGVVESSSSDSPTLSDGGNGGAPPLPRKPIPRKGHTKSRRGCFNCKKRYFWRRSSAGVCIRIKCNERHPECSHCIKAGLQCEYPANIIQAMQRPRPSPQAQEVGNPRSALGIFSMADMRLFHHFLITAYPHLPVGADKIWITAIPGFAHRYEYLMHSILALAASHLDAVTHSGVAEQAIQHRILAMKSLNEALSAPPKTSCERDARMAAALALAFQSSHLQDGMAEFLTMVRGCNLIGGDETSLRDDSIFSAFRDDGHLHTMRMRVGTSPLTCVNHEDLNMAALSLNLIKALSMSDWELSYWEILVCTVSHAYDSPVETYTTFVMLYNTPSHWTHDEFQAFIDPNNSVAQILLAHFIAIQAILTPILYLERVDFQGVHAPTAVLGWIEGIYWNVPCHLRHHVEWPRKVSRYPFIRFMGQKQVENCDTDALLVKICKRL</sequence>
<dbReference type="InterPro" id="IPR021858">
    <property type="entry name" value="Fun_TF"/>
</dbReference>
<dbReference type="Pfam" id="PF00172">
    <property type="entry name" value="Zn_clus"/>
    <property type="match status" value="1"/>
</dbReference>
<dbReference type="RefSeq" id="XP_018383805.1">
    <property type="nucleotide sequence ID" value="XM_018523679.1"/>
</dbReference>
<dbReference type="Proteomes" id="UP000077248">
    <property type="component" value="Unassembled WGS sequence"/>
</dbReference>
<dbReference type="GO" id="GO:0000981">
    <property type="term" value="F:DNA-binding transcription factor activity, RNA polymerase II-specific"/>
    <property type="evidence" value="ECO:0007669"/>
    <property type="project" value="InterPro"/>
</dbReference>
<dbReference type="GeneID" id="29109273"/>
<dbReference type="InterPro" id="IPR036864">
    <property type="entry name" value="Zn2-C6_fun-type_DNA-bd_sf"/>
</dbReference>
<evidence type="ECO:0000259" key="3">
    <source>
        <dbReference type="Pfam" id="PF00172"/>
    </source>
</evidence>
<dbReference type="InterPro" id="IPR052400">
    <property type="entry name" value="Zn2-C6_fungal_TF"/>
</dbReference>
<dbReference type="EMBL" id="KV441484">
    <property type="protein sequence ID" value="OAG18384.1"/>
    <property type="molecule type" value="Genomic_DNA"/>
</dbReference>
<feature type="domain" description="Zn(2)-C6 fungal-type" evidence="3">
    <location>
        <begin position="68"/>
        <end position="91"/>
    </location>
</feature>
<gene>
    <name evidence="4" type="ORF">CC77DRAFT_1010954</name>
</gene>
<dbReference type="AlphaFoldDB" id="A0A177DEW4"/>
<keyword evidence="5" id="KW-1185">Reference proteome</keyword>
<dbReference type="GO" id="GO:0008270">
    <property type="term" value="F:zinc ion binding"/>
    <property type="evidence" value="ECO:0007669"/>
    <property type="project" value="InterPro"/>
</dbReference>
<keyword evidence="1" id="KW-0539">Nucleus</keyword>
<dbReference type="Pfam" id="PF11951">
    <property type="entry name" value="Fungal_trans_2"/>
    <property type="match status" value="1"/>
</dbReference>
<proteinExistence type="predicted"/>
<evidence type="ECO:0000313" key="5">
    <source>
        <dbReference type="Proteomes" id="UP000077248"/>
    </source>
</evidence>
<dbReference type="OMA" id="HPACENC"/>
<reference evidence="4 5" key="1">
    <citation type="submission" date="2016-05" db="EMBL/GenBank/DDBJ databases">
        <title>Comparative analysis of secretome profiles of manganese(II)-oxidizing ascomycete fungi.</title>
        <authorList>
            <consortium name="DOE Joint Genome Institute"/>
            <person name="Zeiner C.A."/>
            <person name="Purvine S.O."/>
            <person name="Zink E.M."/>
            <person name="Wu S."/>
            <person name="Pasa-Tolic L."/>
            <person name="Chaput D.L."/>
            <person name="Haridas S."/>
            <person name="Grigoriev I.V."/>
            <person name="Santelli C.M."/>
            <person name="Hansel C.M."/>
        </authorList>
    </citation>
    <scope>NUCLEOTIDE SEQUENCE [LARGE SCALE GENOMIC DNA]</scope>
    <source>
        <strain evidence="4 5">SRC1lrK2f</strain>
    </source>
</reference>
<evidence type="ECO:0000256" key="1">
    <source>
        <dbReference type="ARBA" id="ARBA00023242"/>
    </source>
</evidence>
<dbReference type="InterPro" id="IPR001138">
    <property type="entry name" value="Zn2Cys6_DnaBD"/>
</dbReference>
<feature type="region of interest" description="Disordered" evidence="2">
    <location>
        <begin position="1"/>
        <end position="46"/>
    </location>
</feature>
<dbReference type="PANTHER" id="PTHR47657">
    <property type="entry name" value="STEROL REGULATORY ELEMENT-BINDING PROTEIN ECM22"/>
    <property type="match status" value="1"/>
</dbReference>
<protein>
    <recommendedName>
        <fullName evidence="3">Zn(2)-C6 fungal-type domain-containing protein</fullName>
    </recommendedName>
</protein>